<proteinExistence type="predicted"/>
<evidence type="ECO:0000313" key="3">
    <source>
        <dbReference type="Proteomes" id="UP000722485"/>
    </source>
</evidence>
<evidence type="ECO:0000256" key="1">
    <source>
        <dbReference type="SAM" id="MobiDB-lite"/>
    </source>
</evidence>
<feature type="compositionally biased region" description="Polar residues" evidence="1">
    <location>
        <begin position="72"/>
        <end position="87"/>
    </location>
</feature>
<dbReference type="EMBL" id="JAANBB010000408">
    <property type="protein sequence ID" value="KAF7542864.1"/>
    <property type="molecule type" value="Genomic_DNA"/>
</dbReference>
<reference evidence="2" key="1">
    <citation type="submission" date="2020-03" db="EMBL/GenBank/DDBJ databases">
        <title>Draft Genome Sequence of Cylindrodendrum hubeiense.</title>
        <authorList>
            <person name="Buettner E."/>
            <person name="Kellner H."/>
        </authorList>
    </citation>
    <scope>NUCLEOTIDE SEQUENCE</scope>
    <source>
        <strain evidence="2">IHI 201604</strain>
    </source>
</reference>
<sequence length="144" mass="15763">MSEPKKEPTAAEAMLFFSIVKNTKNKADVDWEAVATEQGFKNSEVAKVRFGQVKRKLGISSDASAPHRTPTKKSATTSMLTTPSKVTKTPRSKGKGRSKVKKEEPQDDDNDEGMSSIKAEHQDESDGAASEQLRVEMGAMMDPF</sequence>
<evidence type="ECO:0000313" key="2">
    <source>
        <dbReference type="EMBL" id="KAF7542864.1"/>
    </source>
</evidence>
<dbReference type="Proteomes" id="UP000722485">
    <property type="component" value="Unassembled WGS sequence"/>
</dbReference>
<accession>A0A9P5L451</accession>
<comment type="caution">
    <text evidence="2">The sequence shown here is derived from an EMBL/GenBank/DDBJ whole genome shotgun (WGS) entry which is preliminary data.</text>
</comment>
<name>A0A9P5L451_9HYPO</name>
<dbReference type="OrthoDB" id="5403747at2759"/>
<feature type="region of interest" description="Disordered" evidence="1">
    <location>
        <begin position="56"/>
        <end position="144"/>
    </location>
</feature>
<keyword evidence="3" id="KW-1185">Reference proteome</keyword>
<dbReference type="AlphaFoldDB" id="A0A9P5L451"/>
<protein>
    <submittedName>
        <fullName evidence="2">Uncharacterized protein</fullName>
    </submittedName>
</protein>
<feature type="compositionally biased region" description="Basic residues" evidence="1">
    <location>
        <begin position="88"/>
        <end position="100"/>
    </location>
</feature>
<organism evidence="2 3">
    <name type="scientific">Cylindrodendrum hubeiense</name>
    <dbReference type="NCBI Taxonomy" id="595255"/>
    <lineage>
        <taxon>Eukaryota</taxon>
        <taxon>Fungi</taxon>
        <taxon>Dikarya</taxon>
        <taxon>Ascomycota</taxon>
        <taxon>Pezizomycotina</taxon>
        <taxon>Sordariomycetes</taxon>
        <taxon>Hypocreomycetidae</taxon>
        <taxon>Hypocreales</taxon>
        <taxon>Nectriaceae</taxon>
        <taxon>Cylindrodendrum</taxon>
    </lineage>
</organism>
<gene>
    <name evidence="2" type="ORF">G7Z17_g11211</name>
</gene>